<comment type="caution">
    <text evidence="1">The sequence shown here is derived from an EMBL/GenBank/DDBJ whole genome shotgun (WGS) entry which is preliminary data.</text>
</comment>
<reference evidence="1" key="1">
    <citation type="journal article" date="2015" name="Nature">
        <title>Complex archaea that bridge the gap between prokaryotes and eukaryotes.</title>
        <authorList>
            <person name="Spang A."/>
            <person name="Saw J.H."/>
            <person name="Jorgensen S.L."/>
            <person name="Zaremba-Niedzwiedzka K."/>
            <person name="Martijn J."/>
            <person name="Lind A.E."/>
            <person name="van Eijk R."/>
            <person name="Schleper C."/>
            <person name="Guy L."/>
            <person name="Ettema T.J."/>
        </authorList>
    </citation>
    <scope>NUCLEOTIDE SEQUENCE</scope>
</reference>
<protein>
    <submittedName>
        <fullName evidence="1">Uncharacterized protein</fullName>
    </submittedName>
</protein>
<organism evidence="1">
    <name type="scientific">marine sediment metagenome</name>
    <dbReference type="NCBI Taxonomy" id="412755"/>
    <lineage>
        <taxon>unclassified sequences</taxon>
        <taxon>metagenomes</taxon>
        <taxon>ecological metagenomes</taxon>
    </lineage>
</organism>
<name>A0A0F9JRE0_9ZZZZ</name>
<feature type="non-terminal residue" evidence="1">
    <location>
        <position position="1"/>
    </location>
</feature>
<proteinExistence type="predicted"/>
<evidence type="ECO:0000313" key="1">
    <source>
        <dbReference type="EMBL" id="KKM01538.1"/>
    </source>
</evidence>
<dbReference type="EMBL" id="LAZR01017171">
    <property type="protein sequence ID" value="KKM01538.1"/>
    <property type="molecule type" value="Genomic_DNA"/>
</dbReference>
<gene>
    <name evidence="1" type="ORF">LCGC14_1793410</name>
</gene>
<dbReference type="AlphaFoldDB" id="A0A0F9JRE0"/>
<accession>A0A0F9JRE0</accession>
<sequence length="186" mass="20506">SFCFADDDTIWAWVKRNGFSQMRCVRYVISTDTWTEFVNNTGVLTRAQARGAAINAAGTIVYGSNMGAFTMSYGSYTIAADAYVQSGAGPGPNWNYVWAHDPLRLWYISIIGAIADRRYSYFDIATLAFVSNYWEAGPPSRTTLSFMGSNLEAIVSQVHGLTDNPVVWWNGAILPTTQTDPATEIT</sequence>